<dbReference type="KEGG" id="aup:AsAng_0003250"/>
<proteinExistence type="predicted"/>
<dbReference type="PROSITE" id="PS50977">
    <property type="entry name" value="HTH_TETR_2"/>
    <property type="match status" value="1"/>
</dbReference>
<dbReference type="Proteomes" id="UP001060919">
    <property type="component" value="Chromosome"/>
</dbReference>
<gene>
    <name evidence="4" type="ORF">AsAng_0003250</name>
</gene>
<feature type="domain" description="HTH tetR-type" evidence="3">
    <location>
        <begin position="5"/>
        <end position="65"/>
    </location>
</feature>
<evidence type="ECO:0000313" key="4">
    <source>
        <dbReference type="EMBL" id="BDS09621.1"/>
    </source>
</evidence>
<sequence>MSRRTEKTHKIIQTTIRLLSQEGAGGLTMRKIAKLADIRLSNLQYYYKDKNALLEATIQDYFRQNEAEISQQIAQLPKDIEFIALLSLLLEQSLVSGSSSERCAMFREIWALATKNPKIDELVRLHYKKHNDWLVEQFAPYSQQTDLIVSILMPYIEGYSLMGNAIPVNKKDLIAHLLKMVHPYC</sequence>
<dbReference type="InterPro" id="IPR001647">
    <property type="entry name" value="HTH_TetR"/>
</dbReference>
<evidence type="ECO:0000256" key="1">
    <source>
        <dbReference type="ARBA" id="ARBA00023125"/>
    </source>
</evidence>
<feature type="DNA-binding region" description="H-T-H motif" evidence="2">
    <location>
        <begin position="28"/>
        <end position="47"/>
    </location>
</feature>
<keyword evidence="1 2" id="KW-0238">DNA-binding</keyword>
<evidence type="ECO:0000256" key="2">
    <source>
        <dbReference type="PROSITE-ProRule" id="PRU00335"/>
    </source>
</evidence>
<dbReference type="EMBL" id="AP026867">
    <property type="protein sequence ID" value="BDS09621.1"/>
    <property type="molecule type" value="Genomic_DNA"/>
</dbReference>
<reference evidence="4" key="1">
    <citation type="submission" date="2022-09" db="EMBL/GenBank/DDBJ databases">
        <title>Aureispira anguillicida sp. nov., isolated from Leptocephalus of Japanese eel Anguilla japonica.</title>
        <authorList>
            <person name="Yuasa K."/>
            <person name="Mekata T."/>
            <person name="Ikunari K."/>
        </authorList>
    </citation>
    <scope>NUCLEOTIDE SEQUENCE</scope>
    <source>
        <strain evidence="4">EL160426</strain>
    </source>
</reference>
<evidence type="ECO:0000259" key="3">
    <source>
        <dbReference type="PROSITE" id="PS50977"/>
    </source>
</evidence>
<dbReference type="RefSeq" id="WP_264790993.1">
    <property type="nucleotide sequence ID" value="NZ_AP026867.1"/>
</dbReference>
<dbReference type="Pfam" id="PF00440">
    <property type="entry name" value="TetR_N"/>
    <property type="match status" value="1"/>
</dbReference>
<evidence type="ECO:0000313" key="5">
    <source>
        <dbReference type="Proteomes" id="UP001060919"/>
    </source>
</evidence>
<keyword evidence="5" id="KW-1185">Reference proteome</keyword>
<dbReference type="InterPro" id="IPR009057">
    <property type="entry name" value="Homeodomain-like_sf"/>
</dbReference>
<dbReference type="SUPFAM" id="SSF46689">
    <property type="entry name" value="Homeodomain-like"/>
    <property type="match status" value="1"/>
</dbReference>
<name>A0A915VKB5_9BACT</name>
<accession>A0A915VKB5</accession>
<organism evidence="4 5">
    <name type="scientific">Aureispira anguillae</name>
    <dbReference type="NCBI Taxonomy" id="2864201"/>
    <lineage>
        <taxon>Bacteria</taxon>
        <taxon>Pseudomonadati</taxon>
        <taxon>Bacteroidota</taxon>
        <taxon>Saprospiria</taxon>
        <taxon>Saprospirales</taxon>
        <taxon>Saprospiraceae</taxon>
        <taxon>Aureispira</taxon>
    </lineage>
</organism>
<dbReference type="Gene3D" id="1.10.357.10">
    <property type="entry name" value="Tetracycline Repressor, domain 2"/>
    <property type="match status" value="1"/>
</dbReference>
<protein>
    <submittedName>
        <fullName evidence="4">TetR family transcriptional regulator</fullName>
    </submittedName>
</protein>
<dbReference type="GO" id="GO:0003677">
    <property type="term" value="F:DNA binding"/>
    <property type="evidence" value="ECO:0007669"/>
    <property type="project" value="UniProtKB-UniRule"/>
</dbReference>
<dbReference type="AlphaFoldDB" id="A0A915VKB5"/>